<keyword evidence="2" id="KW-0812">Transmembrane</keyword>
<dbReference type="OrthoDB" id="1738567at2759"/>
<sequence length="116" mass="12557">MATAASSSLLQPQQQQANSGEVVSTSSSSSSAWQSSGSIAPFFAVIIILTILAVLSCYLSRMCNRRELTPLESIKGRGCLGWLKRRCRECMCRDVEVGGVGAKVMVCDEENYDCKV</sequence>
<evidence type="ECO:0000256" key="1">
    <source>
        <dbReference type="SAM" id="MobiDB-lite"/>
    </source>
</evidence>
<dbReference type="PaxDb" id="3827-XP_004488365.1"/>
<dbReference type="PANTHER" id="PTHR33429">
    <property type="entry name" value="OS02G0708000 PROTEIN-RELATED"/>
    <property type="match status" value="1"/>
</dbReference>
<dbReference type="PANTHER" id="PTHR33429:SF23">
    <property type="entry name" value="OS02G0709350 PROTEIN"/>
    <property type="match status" value="1"/>
</dbReference>
<keyword evidence="2" id="KW-0472">Membrane</keyword>
<dbReference type="eggNOG" id="ENOG502S82R">
    <property type="taxonomic scope" value="Eukaryota"/>
</dbReference>
<evidence type="ECO:0000313" key="3">
    <source>
        <dbReference type="Proteomes" id="UP000087171"/>
    </source>
</evidence>
<evidence type="ECO:0000313" key="4">
    <source>
        <dbReference type="RefSeq" id="XP_012575091.1"/>
    </source>
</evidence>
<reference evidence="4" key="2">
    <citation type="submission" date="2025-08" db="UniProtKB">
        <authorList>
            <consortium name="RefSeq"/>
        </authorList>
    </citation>
    <scope>IDENTIFICATION</scope>
    <source>
        <tissue evidence="4">Etiolated seedlings</tissue>
    </source>
</reference>
<proteinExistence type="predicted"/>
<dbReference type="KEGG" id="cam:101512774"/>
<feature type="transmembrane region" description="Helical" evidence="2">
    <location>
        <begin position="39"/>
        <end position="59"/>
    </location>
</feature>
<dbReference type="RefSeq" id="XP_012575091.1">
    <property type="nucleotide sequence ID" value="XM_012719637.2"/>
</dbReference>
<reference evidence="3" key="1">
    <citation type="journal article" date="2013" name="Nat. Biotechnol.">
        <title>Draft genome sequence of chickpea (Cicer arietinum) provides a resource for trait improvement.</title>
        <authorList>
            <person name="Varshney R.K."/>
            <person name="Song C."/>
            <person name="Saxena R.K."/>
            <person name="Azam S."/>
            <person name="Yu S."/>
            <person name="Sharpe A.G."/>
            <person name="Cannon S."/>
            <person name="Baek J."/>
            <person name="Rosen B.D."/>
            <person name="Tar'an B."/>
            <person name="Millan T."/>
            <person name="Zhang X."/>
            <person name="Ramsay L.D."/>
            <person name="Iwata A."/>
            <person name="Wang Y."/>
            <person name="Nelson W."/>
            <person name="Farmer A.D."/>
            <person name="Gaur P.M."/>
            <person name="Soderlund C."/>
            <person name="Penmetsa R.V."/>
            <person name="Xu C."/>
            <person name="Bharti A.K."/>
            <person name="He W."/>
            <person name="Winter P."/>
            <person name="Zhao S."/>
            <person name="Hane J.K."/>
            <person name="Carrasquilla-Garcia N."/>
            <person name="Condie J.A."/>
            <person name="Upadhyaya H.D."/>
            <person name="Luo M.C."/>
            <person name="Thudi M."/>
            <person name="Gowda C.L."/>
            <person name="Singh N.P."/>
            <person name="Lichtenzveig J."/>
            <person name="Gali K.K."/>
            <person name="Rubio J."/>
            <person name="Nadarajan N."/>
            <person name="Dolezel J."/>
            <person name="Bansal K.C."/>
            <person name="Xu X."/>
            <person name="Edwards D."/>
            <person name="Zhang G."/>
            <person name="Kahl G."/>
            <person name="Gil J."/>
            <person name="Singh K.B."/>
            <person name="Datta S.K."/>
            <person name="Jackson S.A."/>
            <person name="Wang J."/>
            <person name="Cook D.R."/>
        </authorList>
    </citation>
    <scope>NUCLEOTIDE SEQUENCE [LARGE SCALE GENOMIC DNA]</scope>
    <source>
        <strain evidence="3">cv. CDC Frontier</strain>
    </source>
</reference>
<gene>
    <name evidence="4" type="primary">LOC101512774</name>
</gene>
<accession>A0A1S3EJH0</accession>
<evidence type="ECO:0000256" key="2">
    <source>
        <dbReference type="SAM" id="Phobius"/>
    </source>
</evidence>
<dbReference type="Proteomes" id="UP000087171">
    <property type="component" value="Chromosome Ca1"/>
</dbReference>
<dbReference type="AlphaFoldDB" id="A0A1S3EJH0"/>
<feature type="compositionally biased region" description="Low complexity" evidence="1">
    <location>
        <begin position="24"/>
        <end position="35"/>
    </location>
</feature>
<feature type="compositionally biased region" description="Low complexity" evidence="1">
    <location>
        <begin position="1"/>
        <end position="17"/>
    </location>
</feature>
<keyword evidence="2" id="KW-1133">Transmembrane helix</keyword>
<organism evidence="3 4">
    <name type="scientific">Cicer arietinum</name>
    <name type="common">Chickpea</name>
    <name type="synonym">Garbanzo</name>
    <dbReference type="NCBI Taxonomy" id="3827"/>
    <lineage>
        <taxon>Eukaryota</taxon>
        <taxon>Viridiplantae</taxon>
        <taxon>Streptophyta</taxon>
        <taxon>Embryophyta</taxon>
        <taxon>Tracheophyta</taxon>
        <taxon>Spermatophyta</taxon>
        <taxon>Magnoliopsida</taxon>
        <taxon>eudicotyledons</taxon>
        <taxon>Gunneridae</taxon>
        <taxon>Pentapetalae</taxon>
        <taxon>rosids</taxon>
        <taxon>fabids</taxon>
        <taxon>Fabales</taxon>
        <taxon>Fabaceae</taxon>
        <taxon>Papilionoideae</taxon>
        <taxon>50 kb inversion clade</taxon>
        <taxon>NPAAA clade</taxon>
        <taxon>Hologalegina</taxon>
        <taxon>IRL clade</taxon>
        <taxon>Cicereae</taxon>
        <taxon>Cicer</taxon>
    </lineage>
</organism>
<dbReference type="GeneID" id="101512774"/>
<keyword evidence="3" id="KW-1185">Reference proteome</keyword>
<protein>
    <submittedName>
        <fullName evidence="4">Uncharacterized protein LOC101512774</fullName>
    </submittedName>
</protein>
<feature type="region of interest" description="Disordered" evidence="1">
    <location>
        <begin position="1"/>
        <end position="35"/>
    </location>
</feature>
<name>A0A1S3EJH0_CICAR</name>